<feature type="region of interest" description="Disordered" evidence="1">
    <location>
        <begin position="1"/>
        <end position="121"/>
    </location>
</feature>
<dbReference type="Proteomes" id="UP000076552">
    <property type="component" value="Unassembled WGS sequence"/>
</dbReference>
<organism evidence="2 3">
    <name type="scientific">Colletotrichum tofieldiae</name>
    <dbReference type="NCBI Taxonomy" id="708197"/>
    <lineage>
        <taxon>Eukaryota</taxon>
        <taxon>Fungi</taxon>
        <taxon>Dikarya</taxon>
        <taxon>Ascomycota</taxon>
        <taxon>Pezizomycotina</taxon>
        <taxon>Sordariomycetes</taxon>
        <taxon>Hypocreomycetidae</taxon>
        <taxon>Glomerellales</taxon>
        <taxon>Glomerellaceae</taxon>
        <taxon>Colletotrichum</taxon>
        <taxon>Colletotrichum spaethianum species complex</taxon>
    </lineage>
</organism>
<gene>
    <name evidence="2" type="ORF">CT0861_05221</name>
</gene>
<feature type="region of interest" description="Disordered" evidence="1">
    <location>
        <begin position="148"/>
        <end position="169"/>
    </location>
</feature>
<evidence type="ECO:0000256" key="1">
    <source>
        <dbReference type="SAM" id="MobiDB-lite"/>
    </source>
</evidence>
<evidence type="ECO:0000313" key="2">
    <source>
        <dbReference type="EMBL" id="KZL75968.1"/>
    </source>
</evidence>
<comment type="caution">
    <text evidence="2">The sequence shown here is derived from an EMBL/GenBank/DDBJ whole genome shotgun (WGS) entry which is preliminary data.</text>
</comment>
<reference evidence="2 3" key="1">
    <citation type="submission" date="2015-06" db="EMBL/GenBank/DDBJ databases">
        <title>Survival trade-offs in plant roots during colonization by closely related pathogenic and mutualistic fungi.</title>
        <authorList>
            <person name="Hacquard S."/>
            <person name="Kracher B."/>
            <person name="Hiruma K."/>
            <person name="Weinman A."/>
            <person name="Muench P."/>
            <person name="Garrido Oter R."/>
            <person name="Ver Loren van Themaat E."/>
            <person name="Dallerey J.-F."/>
            <person name="Damm U."/>
            <person name="Henrissat B."/>
            <person name="Lespinet O."/>
            <person name="Thon M."/>
            <person name="Kemen E."/>
            <person name="McHardy A.C."/>
            <person name="Schulze-Lefert P."/>
            <person name="O'Connell R.J."/>
        </authorList>
    </citation>
    <scope>NUCLEOTIDE SEQUENCE [LARGE SCALE GENOMIC DNA]</scope>
    <source>
        <strain evidence="2 3">0861</strain>
    </source>
</reference>
<accession>A0A166WT85</accession>
<dbReference type="AlphaFoldDB" id="A0A166WT85"/>
<sequence length="298" mass="32748">MYVSSPRRRRANPLSPIRIRRHANSPVCAGRSPVPWSPAQPTPSSGRSADFQPFPVSPESMTAGSEREPSPSDFMASTPTPWPTGILAGYGRAEGSSSRRESVESRTGGVPETPVSTPVGGVLPAGIAMAMRERSEALRELIGMDESVTWPKSPRSPRSPRWTGGGRRSLRRMPNLESRLIGRSVPTDEMTSSRELFGRIVEIMDENEGVENTVSEGNGGVQGAFKRAVEVEDESEEVVVEQSASGPGEIRERVSTARKYESRDGENHVQPISWWKYPWVVVMLVLFMLFVPSCKEII</sequence>
<dbReference type="EMBL" id="LFIV01000019">
    <property type="protein sequence ID" value="KZL75968.1"/>
    <property type="molecule type" value="Genomic_DNA"/>
</dbReference>
<name>A0A166WT85_9PEZI</name>
<evidence type="ECO:0000313" key="3">
    <source>
        <dbReference type="Proteomes" id="UP000076552"/>
    </source>
</evidence>
<proteinExistence type="predicted"/>
<protein>
    <submittedName>
        <fullName evidence="2">Uncharacterized protein</fullName>
    </submittedName>
</protein>
<feature type="compositionally biased region" description="Basic residues" evidence="1">
    <location>
        <begin position="1"/>
        <end position="11"/>
    </location>
</feature>
<keyword evidence="3" id="KW-1185">Reference proteome</keyword>